<evidence type="ECO:0000313" key="13">
    <source>
        <dbReference type="EMBL" id="TKD52899.1"/>
    </source>
</evidence>
<feature type="domain" description="Response regulatory" evidence="10">
    <location>
        <begin position="695"/>
        <end position="811"/>
    </location>
</feature>
<dbReference type="FunFam" id="3.30.450.20:FF:000099">
    <property type="entry name" value="Sensory box sensor histidine kinase"/>
    <property type="match status" value="1"/>
</dbReference>
<feature type="modified residue" description="4-aspartylphosphate" evidence="6">
    <location>
        <position position="869"/>
    </location>
</feature>
<dbReference type="InterPro" id="IPR003661">
    <property type="entry name" value="HisK_dim/P_dom"/>
</dbReference>
<dbReference type="PROSITE" id="PS50112">
    <property type="entry name" value="PAS"/>
    <property type="match status" value="1"/>
</dbReference>
<dbReference type="Pfam" id="PF00072">
    <property type="entry name" value="Response_reg"/>
    <property type="match status" value="1"/>
</dbReference>
<dbReference type="InterPro" id="IPR001789">
    <property type="entry name" value="Sig_transdc_resp-reg_receiver"/>
</dbReference>
<dbReference type="InterPro" id="IPR005467">
    <property type="entry name" value="His_kinase_dom"/>
</dbReference>
<dbReference type="InterPro" id="IPR003594">
    <property type="entry name" value="HATPase_dom"/>
</dbReference>
<evidence type="ECO:0000313" key="14">
    <source>
        <dbReference type="Proteomes" id="UP000309138"/>
    </source>
</evidence>
<evidence type="ECO:0000256" key="5">
    <source>
        <dbReference type="ARBA" id="ARBA00022777"/>
    </source>
</evidence>
<dbReference type="Gene3D" id="3.30.565.10">
    <property type="entry name" value="Histidine kinase-like ATPase, C-terminal domain"/>
    <property type="match status" value="1"/>
</dbReference>
<gene>
    <name evidence="13" type="ORF">FBR43_00655</name>
</gene>
<keyword evidence="4" id="KW-0808">Transferase</keyword>
<dbReference type="Proteomes" id="UP000309138">
    <property type="component" value="Unassembled WGS sequence"/>
</dbReference>
<evidence type="ECO:0000259" key="12">
    <source>
        <dbReference type="PROSITE" id="PS50113"/>
    </source>
</evidence>
<dbReference type="CDD" id="cd00082">
    <property type="entry name" value="HisKA"/>
    <property type="match status" value="1"/>
</dbReference>
<dbReference type="EMBL" id="SWKR01000001">
    <property type="protein sequence ID" value="TKD52899.1"/>
    <property type="molecule type" value="Genomic_DNA"/>
</dbReference>
<dbReference type="CDD" id="cd18161">
    <property type="entry name" value="REC_hyHK_blue-like"/>
    <property type="match status" value="1"/>
</dbReference>
<accession>A0A4U1L7H2</accession>
<dbReference type="PANTHER" id="PTHR43065">
    <property type="entry name" value="SENSOR HISTIDINE KINASE"/>
    <property type="match status" value="1"/>
</dbReference>
<dbReference type="InterPro" id="IPR036890">
    <property type="entry name" value="HATPase_C_sf"/>
</dbReference>
<dbReference type="SMART" id="SM00065">
    <property type="entry name" value="GAF"/>
    <property type="match status" value="1"/>
</dbReference>
<dbReference type="PANTHER" id="PTHR43065:SF49">
    <property type="entry name" value="HISTIDINE KINASE"/>
    <property type="match status" value="1"/>
</dbReference>
<dbReference type="Gene3D" id="1.10.287.130">
    <property type="match status" value="1"/>
</dbReference>
<evidence type="ECO:0000259" key="11">
    <source>
        <dbReference type="PROSITE" id="PS50112"/>
    </source>
</evidence>
<dbReference type="SUPFAM" id="SSF55874">
    <property type="entry name" value="ATPase domain of HSP90 chaperone/DNA topoisomerase II/histidine kinase"/>
    <property type="match status" value="1"/>
</dbReference>
<sequence length="925" mass="100375">MDHGASELPAAHHRRRAGRGRARALRRGSAQRARSAARLARNLRLPGSVLGHRARIGWAATSAASIGPLPNFEIDQEPALPSDLSVQPFQTVDTALELLSRTTAALFADHDVERIVQAVTDASVEVTGAAFAAFFHNIWDESGERLGLYTLSGARRADFEGFGHPRATRVFAPTFANKIVRSDDIVTDPRYGHNAPHSGMPRGHLPVRSYLAVPVAGRSGAVLGGILLGHPEPGRFAQAHERLMVGLAAQAAIAIDNARLFEAAERELADRRAAEAALAESEARFAAIANSIDQMIWSTQPDGFHDYYNDRWYEYTGVPHGTTDGEGWNAIFHPDDQPRAWEVWRASLASGAPYEIEYRLRHRSGDYRWVLGRAQCVRDQVGRIARWYGTCTDIHELKTTRDQLRDLTATLEQRVQERSDQLMLAEEALRQAQKMEAVGQLTGGIAHDFNNLLTVVTGNIGIAQRSLSQENVHEPRALRALEGAMKGAERAAALTQRLLAFSRRQPLAPKPVDVDRLIGSMADLLARSLGELVATETITAPGLWRVEADPHQLEAAILNLAVNARDAMPDGGRLTIETANAKLNEAYAAQHAEVAPGSYVVIAVTDTGCGMTPDQVERAFEPFFTTKEVGKGTGLGLSMVYGFVKQSGGHVKIYSEIGHGTTIRLYLPRLTRDVRDDEVEAQRVCGLEPSRQRETILVCEDDDDVRAYTVECLRELGYRVLEAHDGPSALRLLERQGAPIELLFTDVVMPGMSGRELADAARERQAGLRVLYTSGYTRNAIVHGGRLDPGVEMIGKPFTFEALARTVRDVLDRGRSGRVLVIETEDGLRHLAIEALSASGLAAEGAANAAEALGKLRVARGDYSFVVLDGALAPTLLPEIRGLQADLAVIVAGGGGAAGSADPRLAIVARPYTAAGLRETWAAMA</sequence>
<keyword evidence="14" id="KW-1185">Reference proteome</keyword>
<dbReference type="InterPro" id="IPR011006">
    <property type="entry name" value="CheY-like_superfamily"/>
</dbReference>
<dbReference type="InterPro" id="IPR035965">
    <property type="entry name" value="PAS-like_dom_sf"/>
</dbReference>
<evidence type="ECO:0000259" key="10">
    <source>
        <dbReference type="PROSITE" id="PS50110"/>
    </source>
</evidence>
<evidence type="ECO:0000259" key="9">
    <source>
        <dbReference type="PROSITE" id="PS50109"/>
    </source>
</evidence>
<dbReference type="PROSITE" id="PS50113">
    <property type="entry name" value="PAC"/>
    <property type="match status" value="1"/>
</dbReference>
<comment type="catalytic activity">
    <reaction evidence="1">
        <text>ATP + protein L-histidine = ADP + protein N-phospho-L-histidine.</text>
        <dbReference type="EC" id="2.7.13.3"/>
    </reaction>
</comment>
<dbReference type="SUPFAM" id="SSF47384">
    <property type="entry name" value="Homodimeric domain of signal transducing histidine kinase"/>
    <property type="match status" value="1"/>
</dbReference>
<proteinExistence type="predicted"/>
<dbReference type="Pfam" id="PF02518">
    <property type="entry name" value="HATPase_c"/>
    <property type="match status" value="1"/>
</dbReference>
<name>A0A4U1L7H2_9SPHN</name>
<dbReference type="SMART" id="SM00388">
    <property type="entry name" value="HisKA"/>
    <property type="match status" value="1"/>
</dbReference>
<dbReference type="SMART" id="SM00387">
    <property type="entry name" value="HATPase_c"/>
    <property type="match status" value="1"/>
</dbReference>
<evidence type="ECO:0000256" key="8">
    <source>
        <dbReference type="SAM" id="MobiDB-lite"/>
    </source>
</evidence>
<dbReference type="PRINTS" id="PR00344">
    <property type="entry name" value="BCTRLSENSOR"/>
</dbReference>
<dbReference type="SMART" id="SM00086">
    <property type="entry name" value="PAC"/>
    <property type="match status" value="1"/>
</dbReference>
<protein>
    <recommendedName>
        <fullName evidence="2">histidine kinase</fullName>
        <ecNumber evidence="2">2.7.13.3</ecNumber>
    </recommendedName>
</protein>
<dbReference type="SMART" id="SM00448">
    <property type="entry name" value="REC"/>
    <property type="match status" value="1"/>
</dbReference>
<dbReference type="InterPro" id="IPR036097">
    <property type="entry name" value="HisK_dim/P_sf"/>
</dbReference>
<keyword evidence="3 6" id="KW-0597">Phosphoprotein</keyword>
<dbReference type="PROSITE" id="PS50110">
    <property type="entry name" value="RESPONSE_REGULATORY"/>
    <property type="match status" value="2"/>
</dbReference>
<dbReference type="CDD" id="cd00130">
    <property type="entry name" value="PAS"/>
    <property type="match status" value="1"/>
</dbReference>
<dbReference type="InterPro" id="IPR001610">
    <property type="entry name" value="PAC"/>
</dbReference>
<dbReference type="OrthoDB" id="9796100at2"/>
<evidence type="ECO:0000256" key="2">
    <source>
        <dbReference type="ARBA" id="ARBA00012438"/>
    </source>
</evidence>
<evidence type="ECO:0000256" key="1">
    <source>
        <dbReference type="ARBA" id="ARBA00000085"/>
    </source>
</evidence>
<feature type="coiled-coil region" evidence="7">
    <location>
        <begin position="394"/>
        <end position="435"/>
    </location>
</feature>
<evidence type="ECO:0000256" key="7">
    <source>
        <dbReference type="SAM" id="Coils"/>
    </source>
</evidence>
<feature type="compositionally biased region" description="Basic residues" evidence="8">
    <location>
        <begin position="11"/>
        <end position="26"/>
    </location>
</feature>
<keyword evidence="5" id="KW-0418">Kinase</keyword>
<dbReference type="InterPro" id="IPR000014">
    <property type="entry name" value="PAS"/>
</dbReference>
<dbReference type="NCBIfam" id="TIGR00229">
    <property type="entry name" value="sensory_box"/>
    <property type="match status" value="1"/>
</dbReference>
<feature type="domain" description="Response regulatory" evidence="10">
    <location>
        <begin position="818"/>
        <end position="925"/>
    </location>
</feature>
<dbReference type="SUPFAM" id="SSF52172">
    <property type="entry name" value="CheY-like"/>
    <property type="match status" value="1"/>
</dbReference>
<feature type="region of interest" description="Disordered" evidence="8">
    <location>
        <begin position="1"/>
        <end position="31"/>
    </location>
</feature>
<dbReference type="InterPro" id="IPR013655">
    <property type="entry name" value="PAS_fold_3"/>
</dbReference>
<evidence type="ECO:0000256" key="3">
    <source>
        <dbReference type="ARBA" id="ARBA00022553"/>
    </source>
</evidence>
<feature type="domain" description="PAS" evidence="11">
    <location>
        <begin position="281"/>
        <end position="351"/>
    </location>
</feature>
<dbReference type="SUPFAM" id="SSF55781">
    <property type="entry name" value="GAF domain-like"/>
    <property type="match status" value="1"/>
</dbReference>
<dbReference type="InterPro" id="IPR004358">
    <property type="entry name" value="Sig_transdc_His_kin-like_C"/>
</dbReference>
<dbReference type="Gene3D" id="3.40.50.2300">
    <property type="match status" value="2"/>
</dbReference>
<evidence type="ECO:0000256" key="4">
    <source>
        <dbReference type="ARBA" id="ARBA00022679"/>
    </source>
</evidence>
<evidence type="ECO:0000256" key="6">
    <source>
        <dbReference type="PROSITE-ProRule" id="PRU00169"/>
    </source>
</evidence>
<dbReference type="InterPro" id="IPR003018">
    <property type="entry name" value="GAF"/>
</dbReference>
<dbReference type="AlphaFoldDB" id="A0A4U1L7H2"/>
<dbReference type="InterPro" id="IPR029016">
    <property type="entry name" value="GAF-like_dom_sf"/>
</dbReference>
<dbReference type="EC" id="2.7.13.3" evidence="2"/>
<dbReference type="InterPro" id="IPR000700">
    <property type="entry name" value="PAS-assoc_C"/>
</dbReference>
<dbReference type="SUPFAM" id="SSF55785">
    <property type="entry name" value="PYP-like sensor domain (PAS domain)"/>
    <property type="match status" value="1"/>
</dbReference>
<dbReference type="Gene3D" id="3.30.450.40">
    <property type="match status" value="1"/>
</dbReference>
<dbReference type="SMART" id="SM00091">
    <property type="entry name" value="PAS"/>
    <property type="match status" value="1"/>
</dbReference>
<feature type="domain" description="Histidine kinase" evidence="9">
    <location>
        <begin position="444"/>
        <end position="671"/>
    </location>
</feature>
<feature type="domain" description="PAC" evidence="12">
    <location>
        <begin position="354"/>
        <end position="406"/>
    </location>
</feature>
<dbReference type="Pfam" id="PF13185">
    <property type="entry name" value="GAF_2"/>
    <property type="match status" value="1"/>
</dbReference>
<comment type="caution">
    <text evidence="13">The sequence shown here is derived from an EMBL/GenBank/DDBJ whole genome shotgun (WGS) entry which is preliminary data.</text>
</comment>
<organism evidence="13 14">
    <name type="scientific">Sphingomonas baiyangensis</name>
    <dbReference type="NCBI Taxonomy" id="2572576"/>
    <lineage>
        <taxon>Bacteria</taxon>
        <taxon>Pseudomonadati</taxon>
        <taxon>Pseudomonadota</taxon>
        <taxon>Alphaproteobacteria</taxon>
        <taxon>Sphingomonadales</taxon>
        <taxon>Sphingomonadaceae</taxon>
        <taxon>Sphingomonas</taxon>
    </lineage>
</organism>
<dbReference type="GO" id="GO:0000155">
    <property type="term" value="F:phosphorelay sensor kinase activity"/>
    <property type="evidence" value="ECO:0007669"/>
    <property type="project" value="InterPro"/>
</dbReference>
<dbReference type="Gene3D" id="3.30.450.20">
    <property type="entry name" value="PAS domain"/>
    <property type="match status" value="1"/>
</dbReference>
<dbReference type="PROSITE" id="PS50109">
    <property type="entry name" value="HIS_KIN"/>
    <property type="match status" value="1"/>
</dbReference>
<dbReference type="Pfam" id="PF08447">
    <property type="entry name" value="PAS_3"/>
    <property type="match status" value="1"/>
</dbReference>
<keyword evidence="7" id="KW-0175">Coiled coil</keyword>
<reference evidence="13 14" key="1">
    <citation type="submission" date="2019-04" db="EMBL/GenBank/DDBJ databases">
        <authorList>
            <person name="Yang Y."/>
            <person name="Wei D."/>
        </authorList>
    </citation>
    <scope>NUCLEOTIDE SEQUENCE [LARGE SCALE GENOMIC DNA]</scope>
    <source>
        <strain evidence="13 14">L-1-4w-11</strain>
    </source>
</reference>
<dbReference type="CDD" id="cd16919">
    <property type="entry name" value="HATPase_CckA-like"/>
    <property type="match status" value="1"/>
</dbReference>
<feature type="modified residue" description="4-aspartylphosphate" evidence="6">
    <location>
        <position position="746"/>
    </location>
</feature>